<organism evidence="3 4">
    <name type="scientific">Bacillus taeanensis</name>
    <dbReference type="NCBI Taxonomy" id="273032"/>
    <lineage>
        <taxon>Bacteria</taxon>
        <taxon>Bacillati</taxon>
        <taxon>Bacillota</taxon>
        <taxon>Bacilli</taxon>
        <taxon>Bacillales</taxon>
        <taxon>Bacillaceae</taxon>
        <taxon>Bacillus</taxon>
    </lineage>
</organism>
<comment type="similarity">
    <text evidence="1">Belongs to the PspA/Vipp/IM30 family.</text>
</comment>
<accession>A0A366Y2C0</accession>
<proteinExistence type="inferred from homology"/>
<comment type="caution">
    <text evidence="3">The sequence shown here is derived from an EMBL/GenBank/DDBJ whole genome shotgun (WGS) entry which is preliminary data.</text>
</comment>
<dbReference type="AlphaFoldDB" id="A0A366Y2C0"/>
<reference evidence="3 4" key="1">
    <citation type="submission" date="2018-07" db="EMBL/GenBank/DDBJ databases">
        <title>Lottiidibacillus patelloidae gen. nov., sp. nov., isolated from the intestinal tract of a marine limpet and the reclassification of B. taeanensis BH030017T, B. algicola KMM 3737T and B. hwajinpoensis SW-72T as genus Lottiidibacillus.</title>
        <authorList>
            <person name="Liu R."/>
            <person name="Huang Z."/>
        </authorList>
    </citation>
    <scope>NUCLEOTIDE SEQUENCE [LARGE SCALE GENOMIC DNA]</scope>
    <source>
        <strain evidence="3 4">BH030017</strain>
    </source>
</reference>
<dbReference type="PANTHER" id="PTHR31088">
    <property type="entry name" value="MEMBRANE-ASSOCIATED PROTEIN VIPP1, CHLOROPLASTIC"/>
    <property type="match status" value="1"/>
</dbReference>
<evidence type="ECO:0000256" key="2">
    <source>
        <dbReference type="SAM" id="Coils"/>
    </source>
</evidence>
<gene>
    <name evidence="3" type="ORF">DS031_03930</name>
</gene>
<keyword evidence="2" id="KW-0175">Coiled coil</keyword>
<evidence type="ECO:0000256" key="1">
    <source>
        <dbReference type="ARBA" id="ARBA00043985"/>
    </source>
</evidence>
<dbReference type="Pfam" id="PF04012">
    <property type="entry name" value="PspA_IM30"/>
    <property type="match status" value="1"/>
</dbReference>
<dbReference type="OrthoDB" id="2366053at2"/>
<dbReference type="PANTHER" id="PTHR31088:SF6">
    <property type="entry name" value="PHAGE SHOCK PROTEIN A"/>
    <property type="match status" value="1"/>
</dbReference>
<dbReference type="Proteomes" id="UP000253314">
    <property type="component" value="Unassembled WGS sequence"/>
</dbReference>
<feature type="coiled-coil region" evidence="2">
    <location>
        <begin position="61"/>
        <end position="145"/>
    </location>
</feature>
<sequence length="213" mass="25496">MANLFKRMKESISQDLHELLDEKEQRNPIAKLNHYLRESEAETEKVRRLVARQYRLKEEFIREYEQANQMASKRKQQAEIAQKAGEEMMMQFAVKEADKYEERSTQLKNTLNEAVQQLETLEEKYEEMKHRLKDMQLRRMELMGRENAARAHYHINQAAADQANDSYSRFSEIDQYIKNIEHKVNSSYYHNTFDSKIAELEKRLKSEEKVNAN</sequence>
<dbReference type="InterPro" id="IPR007157">
    <property type="entry name" value="PspA_VIPP1"/>
</dbReference>
<name>A0A366Y2C0_9BACI</name>
<dbReference type="RefSeq" id="WP_113804619.1">
    <property type="nucleotide sequence ID" value="NZ_QOCW01000002.1"/>
</dbReference>
<evidence type="ECO:0000313" key="3">
    <source>
        <dbReference type="EMBL" id="RBW71139.1"/>
    </source>
</evidence>
<dbReference type="EMBL" id="QOCW01000002">
    <property type="protein sequence ID" value="RBW71139.1"/>
    <property type="molecule type" value="Genomic_DNA"/>
</dbReference>
<evidence type="ECO:0000313" key="4">
    <source>
        <dbReference type="Proteomes" id="UP000253314"/>
    </source>
</evidence>
<protein>
    <submittedName>
        <fullName evidence="3">PspA/IM30 family protein</fullName>
    </submittedName>
</protein>
<keyword evidence="4" id="KW-1185">Reference proteome</keyword>